<dbReference type="EMBL" id="KV722463">
    <property type="protein sequence ID" value="OCH88057.1"/>
    <property type="molecule type" value="Genomic_DNA"/>
</dbReference>
<protein>
    <recommendedName>
        <fullName evidence="1">Heterokaryon incompatibility domain-containing protein</fullName>
    </recommendedName>
</protein>
<organism evidence="2 3">
    <name type="scientific">Obba rivulosa</name>
    <dbReference type="NCBI Taxonomy" id="1052685"/>
    <lineage>
        <taxon>Eukaryota</taxon>
        <taxon>Fungi</taxon>
        <taxon>Dikarya</taxon>
        <taxon>Basidiomycota</taxon>
        <taxon>Agaricomycotina</taxon>
        <taxon>Agaricomycetes</taxon>
        <taxon>Polyporales</taxon>
        <taxon>Gelatoporiaceae</taxon>
        <taxon>Obba</taxon>
    </lineage>
</organism>
<evidence type="ECO:0000313" key="2">
    <source>
        <dbReference type="EMBL" id="OCH88057.1"/>
    </source>
</evidence>
<dbReference type="AlphaFoldDB" id="A0A8E2AWQ5"/>
<dbReference type="Proteomes" id="UP000250043">
    <property type="component" value="Unassembled WGS sequence"/>
</dbReference>
<name>A0A8E2AWQ5_9APHY</name>
<proteinExistence type="predicted"/>
<accession>A0A8E2AWQ5</accession>
<sequence length="1001" mass="111057">MLRKICKDIAQCIWDAASWFFSWLARLIPRDIPQCILSSRNRQPKGSRTHTSAVHLTNIDHHVPPDHIALNIGEERTAVEHVIRSDSRTSPLVSDGPEIHADDNYVVIHPFVRSAFTAGQTIYFPEVYSDPVEKFKAEFRDRLHDLTTHMAGMSQFTDQPELVSFLQFVCSGLSRLGILELPNIELNSEGPRRIQASLAISCQASLDLFEKLCPVATPDIRAWPPMDETMAHSVTELIDHQTETIMLFCELFNILAKRYAGSARHTQLSKLVSVDTRFATIWNLESTSGSTSRFVLWRYREPRQAIHTATEPSRAQKSLYSFSVITSKESVWLGCNHDGFELCSFSNYIKARQSSGRLSNREKAALLQSLLTFGLLEDVVQRTIPEYLLLEKGPTGDLVMTTCNLYSIIHEWVESILALKGSDIEAYRRRSNDTWVTLCTACAKLGVDVVNAHGPFREAGLSPEDITAIARTIGVIGEAVTAASNVLDIPDRIPLNWTLTEWDREMVVDGWCPSMVTKLSRSTSSLEYASLLKPFIPGGPERDSHSRCTEKVCMMNTIDTSMYSNQHVTETCRCKYSKPSVDDVLTTLSNNQIPLITLGNAHCHGDGPMQLLCTTSDSVQGYVAISHVWSDGLGSTTEAGLPTCQVRRLASLVYQLVPGGAFWLDALCIPAQQDMRDRAIGLMARTYQEADVVLVLDSGIQSCSVQAPLKERLVRIVTSGWMQRMWTLQEALLAKNLTFKFADGITLMGEILSSCTGLTYDPAVQFLLKESQQLTGLFVREQVFKFGNVSCALQFRTTSKPRDETLAIAGLFDVDAYELTQTAPAERMRTLLLRIRDIPSDVLFLEGPKLSGPGFKWAPASFMLSAGGGVNLAKCDAICTEEGLLATRSAIRFDQTTLRSGEPWWLRGLEDYTYLISAGPALGEYTCNAFLPRDKWIVGSMILAVAVLIKDEVNGADDPDSRLACEYVGHVFLSPTRFGTDDIGGGIIAVQETRALNLCIT</sequence>
<dbReference type="Pfam" id="PF06985">
    <property type="entry name" value="HET"/>
    <property type="match status" value="1"/>
</dbReference>
<evidence type="ECO:0000313" key="3">
    <source>
        <dbReference type="Proteomes" id="UP000250043"/>
    </source>
</evidence>
<feature type="domain" description="Heterokaryon incompatibility" evidence="1">
    <location>
        <begin position="622"/>
        <end position="701"/>
    </location>
</feature>
<dbReference type="OrthoDB" id="2426273at2759"/>
<gene>
    <name evidence="2" type="ORF">OBBRIDRAFT_889349</name>
</gene>
<dbReference type="PANTHER" id="PTHR39596:SF2">
    <property type="entry name" value="HET DOMAIN PROTEIN (AFU_ORTHOLOGUE AFUA_1G17550)-RELATED"/>
    <property type="match status" value="1"/>
</dbReference>
<evidence type="ECO:0000259" key="1">
    <source>
        <dbReference type="Pfam" id="PF06985"/>
    </source>
</evidence>
<keyword evidence="3" id="KW-1185">Reference proteome</keyword>
<dbReference type="InterPro" id="IPR010730">
    <property type="entry name" value="HET"/>
</dbReference>
<reference evidence="2 3" key="1">
    <citation type="submission" date="2016-07" db="EMBL/GenBank/DDBJ databases">
        <title>Draft genome of the white-rot fungus Obba rivulosa 3A-2.</title>
        <authorList>
            <consortium name="DOE Joint Genome Institute"/>
            <person name="Miettinen O."/>
            <person name="Riley R."/>
            <person name="Acob R."/>
            <person name="Barry K."/>
            <person name="Cullen D."/>
            <person name="De Vries R."/>
            <person name="Hainaut M."/>
            <person name="Hatakka A."/>
            <person name="Henrissat B."/>
            <person name="Hilden K."/>
            <person name="Kuo R."/>
            <person name="Labutti K."/>
            <person name="Lipzen A."/>
            <person name="Makela M.R."/>
            <person name="Sandor L."/>
            <person name="Spatafora J.W."/>
            <person name="Grigoriev I.V."/>
            <person name="Hibbett D.S."/>
        </authorList>
    </citation>
    <scope>NUCLEOTIDE SEQUENCE [LARGE SCALE GENOMIC DNA]</scope>
    <source>
        <strain evidence="2 3">3A-2</strain>
    </source>
</reference>
<dbReference type="PANTHER" id="PTHR39596">
    <property type="match status" value="1"/>
</dbReference>